<evidence type="ECO:0008006" key="2">
    <source>
        <dbReference type="Google" id="ProtNLM"/>
    </source>
</evidence>
<gene>
    <name evidence="1" type="ORF">GALL_77430</name>
</gene>
<organism evidence="1">
    <name type="scientific">mine drainage metagenome</name>
    <dbReference type="NCBI Taxonomy" id="410659"/>
    <lineage>
        <taxon>unclassified sequences</taxon>
        <taxon>metagenomes</taxon>
        <taxon>ecological metagenomes</taxon>
    </lineage>
</organism>
<dbReference type="InterPro" id="IPR010239">
    <property type="entry name" value="CHP02001"/>
</dbReference>
<name>A0A1J5SPN3_9ZZZZ</name>
<proteinExistence type="predicted"/>
<accession>A0A1J5SPN3</accession>
<dbReference type="Pfam" id="PF09694">
    <property type="entry name" value="Gcw_chp"/>
    <property type="match status" value="1"/>
</dbReference>
<sequence>MLKNKLLVAALVSAFSVSAMADDAAPAAPASPFSTNVSLTNNYLYRGISQSGANPAIQGGFDYAGASGLYIGTWGSSISWLGDAGTPRSGLELDTYGGYRGTGGPVSYDVGYLRYNYSGSFNTSLAPKADTNEVYGAVTYSILTAKLSYSLGDLFGFVASSGSTYADLTANYPIGDTGYAIGAHYGKQNVHGTGNDVYTYSDYKVFASKDLGTGYSASLTVSGTDAKDAGYTSAQGIKLGKTAIVAALSRTF</sequence>
<reference evidence="1" key="1">
    <citation type="submission" date="2016-10" db="EMBL/GenBank/DDBJ databases">
        <title>Sequence of Gallionella enrichment culture.</title>
        <authorList>
            <person name="Poehlein A."/>
            <person name="Muehling M."/>
            <person name="Daniel R."/>
        </authorList>
    </citation>
    <scope>NUCLEOTIDE SEQUENCE</scope>
</reference>
<evidence type="ECO:0000313" key="1">
    <source>
        <dbReference type="EMBL" id="OIR10431.1"/>
    </source>
</evidence>
<protein>
    <recommendedName>
        <fullName evidence="2">Porin domain-containing protein</fullName>
    </recommendedName>
</protein>
<dbReference type="AlphaFoldDB" id="A0A1J5SPN3"/>
<dbReference type="NCBIfam" id="TIGR02001">
    <property type="entry name" value="gcw_chp"/>
    <property type="match status" value="1"/>
</dbReference>
<dbReference type="EMBL" id="MLJW01000023">
    <property type="protein sequence ID" value="OIR10431.1"/>
    <property type="molecule type" value="Genomic_DNA"/>
</dbReference>
<comment type="caution">
    <text evidence="1">The sequence shown here is derived from an EMBL/GenBank/DDBJ whole genome shotgun (WGS) entry which is preliminary data.</text>
</comment>